<comment type="caution">
    <text evidence="2">The sequence shown here is derived from an EMBL/GenBank/DDBJ whole genome shotgun (WGS) entry which is preliminary data.</text>
</comment>
<proteinExistence type="predicted"/>
<gene>
    <name evidence="2" type="ORF">PoB_003298200</name>
</gene>
<reference evidence="2 3" key="1">
    <citation type="journal article" date="2021" name="Elife">
        <title>Chloroplast acquisition without the gene transfer in kleptoplastic sea slugs, Plakobranchus ocellatus.</title>
        <authorList>
            <person name="Maeda T."/>
            <person name="Takahashi S."/>
            <person name="Yoshida T."/>
            <person name="Shimamura S."/>
            <person name="Takaki Y."/>
            <person name="Nagai Y."/>
            <person name="Toyoda A."/>
            <person name="Suzuki Y."/>
            <person name="Arimoto A."/>
            <person name="Ishii H."/>
            <person name="Satoh N."/>
            <person name="Nishiyama T."/>
            <person name="Hasebe M."/>
            <person name="Maruyama T."/>
            <person name="Minagawa J."/>
            <person name="Obokata J."/>
            <person name="Shigenobu S."/>
        </authorList>
    </citation>
    <scope>NUCLEOTIDE SEQUENCE [LARGE SCALE GENOMIC DNA]</scope>
</reference>
<evidence type="ECO:0000313" key="3">
    <source>
        <dbReference type="Proteomes" id="UP000735302"/>
    </source>
</evidence>
<accession>A0AAV4AHT1</accession>
<evidence type="ECO:0000256" key="1">
    <source>
        <dbReference type="SAM" id="MobiDB-lite"/>
    </source>
</evidence>
<evidence type="ECO:0000313" key="2">
    <source>
        <dbReference type="EMBL" id="GFO06477.1"/>
    </source>
</evidence>
<dbReference type="EMBL" id="BLXT01003775">
    <property type="protein sequence ID" value="GFO06477.1"/>
    <property type="molecule type" value="Genomic_DNA"/>
</dbReference>
<feature type="region of interest" description="Disordered" evidence="1">
    <location>
        <begin position="26"/>
        <end position="48"/>
    </location>
</feature>
<feature type="region of interest" description="Disordered" evidence="1">
    <location>
        <begin position="92"/>
        <end position="116"/>
    </location>
</feature>
<organism evidence="2 3">
    <name type="scientific">Plakobranchus ocellatus</name>
    <dbReference type="NCBI Taxonomy" id="259542"/>
    <lineage>
        <taxon>Eukaryota</taxon>
        <taxon>Metazoa</taxon>
        <taxon>Spiralia</taxon>
        <taxon>Lophotrochozoa</taxon>
        <taxon>Mollusca</taxon>
        <taxon>Gastropoda</taxon>
        <taxon>Heterobranchia</taxon>
        <taxon>Euthyneura</taxon>
        <taxon>Panpulmonata</taxon>
        <taxon>Sacoglossa</taxon>
        <taxon>Placobranchoidea</taxon>
        <taxon>Plakobranchidae</taxon>
        <taxon>Plakobranchus</taxon>
    </lineage>
</organism>
<dbReference type="Proteomes" id="UP000735302">
    <property type="component" value="Unassembled WGS sequence"/>
</dbReference>
<keyword evidence="3" id="KW-1185">Reference proteome</keyword>
<feature type="compositionally biased region" description="Basic and acidic residues" evidence="1">
    <location>
        <begin position="37"/>
        <end position="46"/>
    </location>
</feature>
<sequence length="116" mass="12767">MDESDKTQIIPRTKQPTILKELTSGTRLTCDPRPSSRHGESMDPHGRLSSRSWSDFGFGFEVDFCIEPVHNKVISSFQAINKARPLVAGLETTTEGSLQTSGWSSSHCATDTPNET</sequence>
<dbReference type="AlphaFoldDB" id="A0AAV4AHT1"/>
<protein>
    <submittedName>
        <fullName evidence="2">Uncharacterized protein</fullName>
    </submittedName>
</protein>
<name>A0AAV4AHT1_9GAST</name>